<evidence type="ECO:0000256" key="2">
    <source>
        <dbReference type="ARBA" id="ARBA00022679"/>
    </source>
</evidence>
<dbReference type="InterPro" id="IPR020616">
    <property type="entry name" value="Thiolase_N"/>
</dbReference>
<evidence type="ECO:0000256" key="4">
    <source>
        <dbReference type="RuleBase" id="RU003557"/>
    </source>
</evidence>
<dbReference type="PIRSF" id="PIRSF000429">
    <property type="entry name" value="Ac-CoA_Ac_transf"/>
    <property type="match status" value="1"/>
</dbReference>
<name>A0ABU5XWW9_9MYCO</name>
<dbReference type="Pfam" id="PF02803">
    <property type="entry name" value="Thiolase_C"/>
    <property type="match status" value="1"/>
</dbReference>
<gene>
    <name evidence="7" type="ORF">KV113_06500</name>
</gene>
<dbReference type="EMBL" id="JAYJJU010000004">
    <property type="protein sequence ID" value="MEB3031205.1"/>
    <property type="molecule type" value="Genomic_DNA"/>
</dbReference>
<dbReference type="PANTHER" id="PTHR43365:SF1">
    <property type="entry name" value="ACETYL-COA C-ACYLTRANSFERASE"/>
    <property type="match status" value="1"/>
</dbReference>
<reference evidence="7 8" key="1">
    <citation type="submission" date="2023-12" db="EMBL/GenBank/DDBJ databases">
        <title>Description of new species of Mycobacterium terrae complex isolated from sewage at the Sao Paulo Zoological Park Foundation in Brazil.</title>
        <authorList>
            <person name="Romagnoli C.L."/>
            <person name="Conceicao E.C."/>
            <person name="Machado E."/>
            <person name="Barreto L.B.P.F."/>
            <person name="Sharma A."/>
            <person name="Silva N.M."/>
            <person name="Marques L.E."/>
            <person name="Juliana M.A."/>
            <person name="Lourenco M.C.S."/>
            <person name="Digiampietri L.A."/>
            <person name="Suffys P.N."/>
            <person name="Viana-Niero C."/>
        </authorList>
    </citation>
    <scope>NUCLEOTIDE SEQUENCE [LARGE SCALE GENOMIC DNA]</scope>
    <source>
        <strain evidence="7 8">MYC340</strain>
    </source>
</reference>
<dbReference type="SUPFAM" id="SSF53901">
    <property type="entry name" value="Thiolase-like"/>
    <property type="match status" value="2"/>
</dbReference>
<evidence type="ECO:0000313" key="7">
    <source>
        <dbReference type="EMBL" id="MEB3031205.1"/>
    </source>
</evidence>
<dbReference type="Proteomes" id="UP001298593">
    <property type="component" value="Unassembled WGS sequence"/>
</dbReference>
<evidence type="ECO:0000259" key="6">
    <source>
        <dbReference type="Pfam" id="PF02803"/>
    </source>
</evidence>
<feature type="domain" description="Thiolase N-terminal" evidence="5">
    <location>
        <begin position="5"/>
        <end position="252"/>
    </location>
</feature>
<keyword evidence="3 4" id="KW-0012">Acyltransferase</keyword>
<proteinExistence type="inferred from homology"/>
<comment type="similarity">
    <text evidence="1 4">Belongs to the thiolase-like superfamily. Thiolase family.</text>
</comment>
<keyword evidence="8" id="KW-1185">Reference proteome</keyword>
<dbReference type="GO" id="GO:0016746">
    <property type="term" value="F:acyltransferase activity"/>
    <property type="evidence" value="ECO:0007669"/>
    <property type="project" value="UniProtKB-KW"/>
</dbReference>
<evidence type="ECO:0000256" key="3">
    <source>
        <dbReference type="ARBA" id="ARBA00023315"/>
    </source>
</evidence>
<evidence type="ECO:0000313" key="8">
    <source>
        <dbReference type="Proteomes" id="UP001298593"/>
    </source>
</evidence>
<organism evidence="7 8">
    <name type="scientific">[Mycobacterium] nativiensis</name>
    <dbReference type="NCBI Taxonomy" id="2855503"/>
    <lineage>
        <taxon>Bacteria</taxon>
        <taxon>Bacillati</taxon>
        <taxon>Actinomycetota</taxon>
        <taxon>Actinomycetes</taxon>
        <taxon>Mycobacteriales</taxon>
        <taxon>Mycobacteriaceae</taxon>
        <taxon>Mycolicibacter</taxon>
    </lineage>
</organism>
<dbReference type="PANTHER" id="PTHR43365">
    <property type="entry name" value="BLR7806 PROTEIN"/>
    <property type="match status" value="1"/>
</dbReference>
<dbReference type="InterPro" id="IPR020617">
    <property type="entry name" value="Thiolase_C"/>
</dbReference>
<accession>A0ABU5XWW9</accession>
<dbReference type="RefSeq" id="WP_224976821.1">
    <property type="nucleotide sequence ID" value="NZ_JAYJJU010000004.1"/>
</dbReference>
<protein>
    <submittedName>
        <fullName evidence="7">Thiolase family protein</fullName>
        <ecNumber evidence="7">2.3.1.-</ecNumber>
    </submittedName>
</protein>
<dbReference type="Gene3D" id="3.40.47.10">
    <property type="match status" value="2"/>
</dbReference>
<dbReference type="NCBIfam" id="TIGR01930">
    <property type="entry name" value="AcCoA-C-Actrans"/>
    <property type="match status" value="1"/>
</dbReference>
<dbReference type="InterPro" id="IPR002155">
    <property type="entry name" value="Thiolase"/>
</dbReference>
<comment type="caution">
    <text evidence="7">The sequence shown here is derived from an EMBL/GenBank/DDBJ whole genome shotgun (WGS) entry which is preliminary data.</text>
</comment>
<sequence>MRDAVIVGAVRTPIGRRNGALAGVAAGELSADVLRALADRTGIDADVVDDVIWGCVGQVGEQTGNIGRHAVLAAGWPETVPATTVDRQCGSSQQAVHFAAAGLISGQYDVAVAGGVEMMSRVPMGASRGVDVGDPMTESERQRYGVSQFNQGLGAEMIAQRWSLTRSQLDEFGAQSHHRAAQAIDNRVFADEIIGISLPDGSVVDTDGGVRRDTDTAKLAGLKPAFKPDGVITAGTSSQISDGAAALLLTTSERARQLGLRPWARIHTAVVAGDDPVAMLTAPIPATAKALARGGLSLSDIGTFEVNEAFASVALAWLTETGASEKLTNPDGGAIALGHPLGCAGARLMTTMVHRMRRDGTRYGLQTMCEGGGMANATILELL</sequence>
<keyword evidence="2 4" id="KW-0808">Transferase</keyword>
<evidence type="ECO:0000259" key="5">
    <source>
        <dbReference type="Pfam" id="PF00108"/>
    </source>
</evidence>
<dbReference type="EC" id="2.3.1.-" evidence="7"/>
<evidence type="ECO:0000256" key="1">
    <source>
        <dbReference type="ARBA" id="ARBA00010982"/>
    </source>
</evidence>
<dbReference type="InterPro" id="IPR016039">
    <property type="entry name" value="Thiolase-like"/>
</dbReference>
<feature type="domain" description="Thiolase C-terminal" evidence="6">
    <location>
        <begin position="261"/>
        <end position="381"/>
    </location>
</feature>
<dbReference type="Pfam" id="PF00108">
    <property type="entry name" value="Thiolase_N"/>
    <property type="match status" value="1"/>
</dbReference>
<dbReference type="CDD" id="cd00751">
    <property type="entry name" value="thiolase"/>
    <property type="match status" value="1"/>
</dbReference>